<evidence type="ECO:0000256" key="4">
    <source>
        <dbReference type="HAMAP-Rule" id="MF_00995"/>
    </source>
</evidence>
<evidence type="ECO:0000313" key="5">
    <source>
        <dbReference type="EMBL" id="VGO19695.1"/>
    </source>
</evidence>
<comment type="similarity">
    <text evidence="4">Belongs to the MqnA/MqnD family. MqnA subfamily.</text>
</comment>
<dbReference type="UniPathway" id="UPA00079"/>
<evidence type="ECO:0000313" key="6">
    <source>
        <dbReference type="Proteomes" id="UP000346198"/>
    </source>
</evidence>
<gene>
    <name evidence="4 5" type="primary">mqnA</name>
    <name evidence="5" type="ORF">SCARR_01754</name>
</gene>
<reference evidence="5 6" key="1">
    <citation type="submission" date="2019-04" db="EMBL/GenBank/DDBJ databases">
        <authorList>
            <person name="Van Vliet M D."/>
        </authorList>
    </citation>
    <scope>NUCLEOTIDE SEQUENCE [LARGE SCALE GENOMIC DNA]</scope>
    <source>
        <strain evidence="5 6">F21</strain>
    </source>
</reference>
<dbReference type="PANTHER" id="PTHR37690:SF1">
    <property type="entry name" value="CHORISMATE DEHYDRATASE"/>
    <property type="match status" value="1"/>
</dbReference>
<keyword evidence="6" id="KW-1185">Reference proteome</keyword>
<dbReference type="PANTHER" id="PTHR37690">
    <property type="entry name" value="CHORISMATE DEHYDRATASE"/>
    <property type="match status" value="1"/>
</dbReference>
<comment type="function">
    <text evidence="4">Catalyzes the dehydration of chorismate into 3-[(1-carboxyvinyl)oxy]benzoate, a step in the biosynthesis of menaquinone (MK, vitamin K2).</text>
</comment>
<dbReference type="SUPFAM" id="SSF53850">
    <property type="entry name" value="Periplasmic binding protein-like II"/>
    <property type="match status" value="1"/>
</dbReference>
<dbReference type="InterPro" id="IPR003773">
    <property type="entry name" value="Menaquinone_biosynth"/>
</dbReference>
<evidence type="ECO:0000256" key="2">
    <source>
        <dbReference type="ARBA" id="ARBA00022428"/>
    </source>
</evidence>
<evidence type="ECO:0000256" key="1">
    <source>
        <dbReference type="ARBA" id="ARBA00004863"/>
    </source>
</evidence>
<organism evidence="5 6">
    <name type="scientific">Pontiella sulfatireligans</name>
    <dbReference type="NCBI Taxonomy" id="2750658"/>
    <lineage>
        <taxon>Bacteria</taxon>
        <taxon>Pseudomonadati</taxon>
        <taxon>Kiritimatiellota</taxon>
        <taxon>Kiritimatiellia</taxon>
        <taxon>Kiritimatiellales</taxon>
        <taxon>Pontiellaceae</taxon>
        <taxon>Pontiella</taxon>
    </lineage>
</organism>
<name>A0A6C2UHM0_9BACT</name>
<sequence>MKNEFIFAGAPYSNSAPLVDKLTEVDPRVRVFNDHPASLVRDLKAGRADVALIPVAHLFAHPELTMLKGLGVAADGPVRSVLLKCNKRMGHIKTVGRDPASATSNALAELLLKKHFKQKIEMHDFQSLENPDAAVVIGDRALCADPGPAGDIDLAEAWKKMTGLPFVFAVWAVRSDFPDIEAVTDIVHQAYAAGFQAMEEIAERFAGKLGGTTIFWLDYLDHSIHYKLDKQDLEGLNLFKKELSTSIKY</sequence>
<comment type="pathway">
    <text evidence="1 4">Quinol/quinone metabolism; menaquinone biosynthesis.</text>
</comment>
<dbReference type="Proteomes" id="UP000346198">
    <property type="component" value="Unassembled WGS sequence"/>
</dbReference>
<keyword evidence="2 4" id="KW-0474">Menaquinone biosynthesis</keyword>
<accession>A0A6C2UHM0</accession>
<comment type="catalytic activity">
    <reaction evidence="4">
        <text>chorismate = 3-[(1-carboxyvinyl)-oxy]benzoate + H2O</text>
        <dbReference type="Rhea" id="RHEA:40051"/>
        <dbReference type="ChEBI" id="CHEBI:15377"/>
        <dbReference type="ChEBI" id="CHEBI:29748"/>
        <dbReference type="ChEBI" id="CHEBI:76981"/>
        <dbReference type="EC" id="4.2.1.151"/>
    </reaction>
</comment>
<protein>
    <recommendedName>
        <fullName evidence="4">Chorismate dehydratase</fullName>
        <ecNumber evidence="4">4.2.1.151</ecNumber>
    </recommendedName>
    <alternativeName>
        <fullName evidence="4">Menaquinone biosynthetic enzyme MqnA</fullName>
    </alternativeName>
</protein>
<keyword evidence="3 4" id="KW-0456">Lyase</keyword>
<dbReference type="EC" id="4.2.1.151" evidence="4"/>
<dbReference type="HAMAP" id="MF_00995">
    <property type="entry name" value="MqnA"/>
    <property type="match status" value="1"/>
</dbReference>
<dbReference type="Gene3D" id="3.40.190.10">
    <property type="entry name" value="Periplasmic binding protein-like II"/>
    <property type="match status" value="2"/>
</dbReference>
<dbReference type="EMBL" id="CAAHFH010000001">
    <property type="protein sequence ID" value="VGO19695.1"/>
    <property type="molecule type" value="Genomic_DNA"/>
</dbReference>
<evidence type="ECO:0000256" key="3">
    <source>
        <dbReference type="ARBA" id="ARBA00023239"/>
    </source>
</evidence>
<dbReference type="CDD" id="cd13634">
    <property type="entry name" value="PBP2_Sco4506"/>
    <property type="match status" value="1"/>
</dbReference>
<dbReference type="GO" id="GO:0016836">
    <property type="term" value="F:hydro-lyase activity"/>
    <property type="evidence" value="ECO:0007669"/>
    <property type="project" value="UniProtKB-UniRule"/>
</dbReference>
<dbReference type="RefSeq" id="WP_136061090.1">
    <property type="nucleotide sequence ID" value="NZ_CAAHFH010000001.1"/>
</dbReference>
<dbReference type="GO" id="GO:0009234">
    <property type="term" value="P:menaquinone biosynthetic process"/>
    <property type="evidence" value="ECO:0007669"/>
    <property type="project" value="UniProtKB-UniRule"/>
</dbReference>
<dbReference type="Pfam" id="PF02621">
    <property type="entry name" value="VitK2_biosynth"/>
    <property type="match status" value="1"/>
</dbReference>
<dbReference type="InterPro" id="IPR030868">
    <property type="entry name" value="MqnA"/>
</dbReference>
<proteinExistence type="inferred from homology"/>
<dbReference type="AlphaFoldDB" id="A0A6C2UHM0"/>